<proteinExistence type="inferred from homology"/>
<keyword evidence="3" id="KW-0173">Coenzyme A biosynthesis</keyword>
<keyword evidence="3" id="KW-0963">Cytoplasm</keyword>
<dbReference type="EC" id="2.7.1.24" evidence="3 4"/>
<evidence type="ECO:0000313" key="6">
    <source>
        <dbReference type="Proteomes" id="UP000831786"/>
    </source>
</evidence>
<dbReference type="InterPro" id="IPR027417">
    <property type="entry name" value="P-loop_NTPase"/>
</dbReference>
<comment type="pathway">
    <text evidence="3">Cofactor biosynthesis; coenzyme A biosynthesis; CoA from (R)-pantothenate: step 5/5.</text>
</comment>
<dbReference type="SUPFAM" id="SSF52540">
    <property type="entry name" value="P-loop containing nucleoside triphosphate hydrolases"/>
    <property type="match status" value="1"/>
</dbReference>
<dbReference type="PANTHER" id="PTHR10695">
    <property type="entry name" value="DEPHOSPHO-COA KINASE-RELATED"/>
    <property type="match status" value="1"/>
</dbReference>
<keyword evidence="1 3" id="KW-0547">Nucleotide-binding</keyword>
<feature type="binding site" evidence="3">
    <location>
        <begin position="11"/>
        <end position="16"/>
    </location>
    <ligand>
        <name>ATP</name>
        <dbReference type="ChEBI" id="CHEBI:30616"/>
    </ligand>
</feature>
<keyword evidence="6" id="KW-1185">Reference proteome</keyword>
<dbReference type="NCBIfam" id="TIGR00152">
    <property type="entry name" value="dephospho-CoA kinase"/>
    <property type="match status" value="1"/>
</dbReference>
<dbReference type="Gene3D" id="3.40.50.300">
    <property type="entry name" value="P-loop containing nucleotide triphosphate hydrolases"/>
    <property type="match status" value="1"/>
</dbReference>
<reference evidence="5 6" key="1">
    <citation type="submission" date="2022-04" db="EMBL/GenBank/DDBJ databases">
        <title>Leucobacter sp. isolated from rhizosphere of garlic.</title>
        <authorList>
            <person name="Won M."/>
            <person name="Lee C.-M."/>
            <person name="Woen H.-Y."/>
            <person name="Kwon S.-W."/>
        </authorList>
    </citation>
    <scope>NUCLEOTIDE SEQUENCE [LARGE SCALE GENOMIC DNA]</scope>
    <source>
        <strain evidence="5 6">H21R-40</strain>
    </source>
</reference>
<dbReference type="EMBL" id="CP095045">
    <property type="protein sequence ID" value="UOQ58399.1"/>
    <property type="molecule type" value="Genomic_DNA"/>
</dbReference>
<dbReference type="NCBIfam" id="NF002879">
    <property type="entry name" value="PRK03333.1"/>
    <property type="match status" value="1"/>
</dbReference>
<comment type="function">
    <text evidence="3">Catalyzes the phosphorylation of the 3'-hydroxyl group of dephosphocoenzyme A to form coenzyme A.</text>
</comment>
<dbReference type="PROSITE" id="PS51219">
    <property type="entry name" value="DPCK"/>
    <property type="match status" value="1"/>
</dbReference>
<comment type="catalytic activity">
    <reaction evidence="3">
        <text>3'-dephospho-CoA + ATP = ADP + CoA + H(+)</text>
        <dbReference type="Rhea" id="RHEA:18245"/>
        <dbReference type="ChEBI" id="CHEBI:15378"/>
        <dbReference type="ChEBI" id="CHEBI:30616"/>
        <dbReference type="ChEBI" id="CHEBI:57287"/>
        <dbReference type="ChEBI" id="CHEBI:57328"/>
        <dbReference type="ChEBI" id="CHEBI:456216"/>
        <dbReference type="EC" id="2.7.1.24"/>
    </reaction>
</comment>
<protein>
    <recommendedName>
        <fullName evidence="3 4">Dephospho-CoA kinase</fullName>
        <ecNumber evidence="3 4">2.7.1.24</ecNumber>
    </recommendedName>
    <alternativeName>
        <fullName evidence="3">Dephosphocoenzyme A kinase</fullName>
    </alternativeName>
</protein>
<sequence>MTIIALTGGIAAGKSTIGRRLARLGAVRIDADALARDAVAPGTPGLARVVERFGSGILRADGALDRPALGRIVFADAEALAELNGIVHPEVRRLFDAAVASARSRDPEAVIVYEIPLLVESASDVAAAPEWDLVVVAEAPAALRIERMVALRGMSETEARARIANQAGDEARRAAADVVIDTSGSEEETLAQVDRLWARLRSADAE</sequence>
<dbReference type="RefSeq" id="WP_244729459.1">
    <property type="nucleotide sequence ID" value="NZ_CP095045.1"/>
</dbReference>
<evidence type="ECO:0000256" key="2">
    <source>
        <dbReference type="ARBA" id="ARBA00022840"/>
    </source>
</evidence>
<accession>A0ABY4FQ37</accession>
<dbReference type="HAMAP" id="MF_00376">
    <property type="entry name" value="Dephospho_CoA_kinase"/>
    <property type="match status" value="1"/>
</dbReference>
<name>A0ABY4FQ37_9MICO</name>
<keyword evidence="3 5" id="KW-0808">Transferase</keyword>
<evidence type="ECO:0000256" key="3">
    <source>
        <dbReference type="HAMAP-Rule" id="MF_00376"/>
    </source>
</evidence>
<dbReference type="Pfam" id="PF01121">
    <property type="entry name" value="CoaE"/>
    <property type="match status" value="1"/>
</dbReference>
<dbReference type="GO" id="GO:0004140">
    <property type="term" value="F:dephospho-CoA kinase activity"/>
    <property type="evidence" value="ECO:0007669"/>
    <property type="project" value="UniProtKB-EC"/>
</dbReference>
<keyword evidence="2 3" id="KW-0067">ATP-binding</keyword>
<dbReference type="InterPro" id="IPR001977">
    <property type="entry name" value="Depp_CoAkinase"/>
</dbReference>
<evidence type="ECO:0000256" key="1">
    <source>
        <dbReference type="ARBA" id="ARBA00022741"/>
    </source>
</evidence>
<dbReference type="Proteomes" id="UP000831786">
    <property type="component" value="Chromosome"/>
</dbReference>
<keyword evidence="3 5" id="KW-0418">Kinase</keyword>
<comment type="similarity">
    <text evidence="3">Belongs to the CoaE family.</text>
</comment>
<gene>
    <name evidence="3 5" type="primary">coaE</name>
    <name evidence="5" type="ORF">MUN78_06070</name>
</gene>
<dbReference type="CDD" id="cd02022">
    <property type="entry name" value="DPCK"/>
    <property type="match status" value="1"/>
</dbReference>
<comment type="subcellular location">
    <subcellularLocation>
        <location evidence="3">Cytoplasm</location>
    </subcellularLocation>
</comment>
<dbReference type="PANTHER" id="PTHR10695:SF46">
    <property type="entry name" value="BIFUNCTIONAL COENZYME A SYNTHASE-RELATED"/>
    <property type="match status" value="1"/>
</dbReference>
<organism evidence="5 6">
    <name type="scientific">Leucobacter allii</name>
    <dbReference type="NCBI Taxonomy" id="2932247"/>
    <lineage>
        <taxon>Bacteria</taxon>
        <taxon>Bacillati</taxon>
        <taxon>Actinomycetota</taxon>
        <taxon>Actinomycetes</taxon>
        <taxon>Micrococcales</taxon>
        <taxon>Microbacteriaceae</taxon>
        <taxon>Leucobacter</taxon>
    </lineage>
</organism>
<evidence type="ECO:0000313" key="5">
    <source>
        <dbReference type="EMBL" id="UOQ58399.1"/>
    </source>
</evidence>
<evidence type="ECO:0000256" key="4">
    <source>
        <dbReference type="NCBIfam" id="TIGR00152"/>
    </source>
</evidence>